<comment type="caution">
    <text evidence="4">The sequence shown here is derived from an EMBL/GenBank/DDBJ whole genome shotgun (WGS) entry which is preliminary data.</text>
</comment>
<evidence type="ECO:0000313" key="4">
    <source>
        <dbReference type="EMBL" id="PIK49502.1"/>
    </source>
</evidence>
<keyword evidence="2" id="KW-0479">Metal-binding</keyword>
<dbReference type="InterPro" id="IPR027806">
    <property type="entry name" value="HARBI1_dom"/>
</dbReference>
<evidence type="ECO:0000313" key="5">
    <source>
        <dbReference type="Proteomes" id="UP000230750"/>
    </source>
</evidence>
<feature type="domain" description="DDE Tnp4" evidence="3">
    <location>
        <begin position="233"/>
        <end position="357"/>
    </location>
</feature>
<dbReference type="PANTHER" id="PTHR23080:SF63">
    <property type="entry name" value="TICK TRANSPOSON"/>
    <property type="match status" value="1"/>
</dbReference>
<evidence type="ECO:0000256" key="1">
    <source>
        <dbReference type="ARBA" id="ARBA00001968"/>
    </source>
</evidence>
<sequence length="375" mass="42576">MLSLDSTRVSDVRINQCTSITLRFVVGIVNESCLLYRVKCQALLSHHIVTHQIKTTTTTSSASAAEGVCDGCISLHKEVLNLRHELSELKSNQKVTVKGKKTDVSDVDTVLKNDANVRRFTGLPNKATFNALVNHLSPSANRMQYWVGKKRTITPAYRRRKSKENWPLKTGPLRKRSSKDKFTIAILKLKLNLVKFMAMELKPLIFWPDKELVFTHMPVSMKKKYPSMRCTIACTEDFIERPRKLNLQAMIWFDYKHHNTVKFLVTISPIGMVSFLTKAWGGRTSDRAVTRESGFLNLIDAGDVILADRGFTIREDLLLRGAHLDIPPPSEGLEQMTTADALKTKKIANARIHVERARITSFVSCRRPCLTHWCQ</sequence>
<comment type="cofactor">
    <cofactor evidence="1">
        <name>a divalent metal cation</name>
        <dbReference type="ChEBI" id="CHEBI:60240"/>
    </cofactor>
</comment>
<protein>
    <recommendedName>
        <fullName evidence="3">DDE Tnp4 domain-containing protein</fullName>
    </recommendedName>
</protein>
<dbReference type="Pfam" id="PF13359">
    <property type="entry name" value="DDE_Tnp_4"/>
    <property type="match status" value="1"/>
</dbReference>
<dbReference type="AlphaFoldDB" id="A0A2G8KNB5"/>
<gene>
    <name evidence="4" type="ORF">BSL78_13607</name>
</gene>
<reference evidence="4 5" key="1">
    <citation type="journal article" date="2017" name="PLoS Biol.">
        <title>The sea cucumber genome provides insights into morphological evolution and visceral regeneration.</title>
        <authorList>
            <person name="Zhang X."/>
            <person name="Sun L."/>
            <person name="Yuan J."/>
            <person name="Sun Y."/>
            <person name="Gao Y."/>
            <person name="Zhang L."/>
            <person name="Li S."/>
            <person name="Dai H."/>
            <person name="Hamel J.F."/>
            <person name="Liu C."/>
            <person name="Yu Y."/>
            <person name="Liu S."/>
            <person name="Lin W."/>
            <person name="Guo K."/>
            <person name="Jin S."/>
            <person name="Xu P."/>
            <person name="Storey K.B."/>
            <person name="Huan P."/>
            <person name="Zhang T."/>
            <person name="Zhou Y."/>
            <person name="Zhang J."/>
            <person name="Lin C."/>
            <person name="Li X."/>
            <person name="Xing L."/>
            <person name="Huo D."/>
            <person name="Sun M."/>
            <person name="Wang L."/>
            <person name="Mercier A."/>
            <person name="Li F."/>
            <person name="Yang H."/>
            <person name="Xiang J."/>
        </authorList>
    </citation>
    <scope>NUCLEOTIDE SEQUENCE [LARGE SCALE GENOMIC DNA]</scope>
    <source>
        <strain evidence="4">Shaxun</strain>
        <tissue evidence="4">Muscle</tissue>
    </source>
</reference>
<proteinExistence type="predicted"/>
<name>A0A2G8KNB5_STIJA</name>
<evidence type="ECO:0000259" key="3">
    <source>
        <dbReference type="Pfam" id="PF13359"/>
    </source>
</evidence>
<keyword evidence="5" id="KW-1185">Reference proteome</keyword>
<organism evidence="4 5">
    <name type="scientific">Stichopus japonicus</name>
    <name type="common">Sea cucumber</name>
    <dbReference type="NCBI Taxonomy" id="307972"/>
    <lineage>
        <taxon>Eukaryota</taxon>
        <taxon>Metazoa</taxon>
        <taxon>Echinodermata</taxon>
        <taxon>Eleutherozoa</taxon>
        <taxon>Echinozoa</taxon>
        <taxon>Holothuroidea</taxon>
        <taxon>Aspidochirotacea</taxon>
        <taxon>Aspidochirotida</taxon>
        <taxon>Stichopodidae</taxon>
        <taxon>Apostichopus</taxon>
    </lineage>
</organism>
<evidence type="ECO:0000256" key="2">
    <source>
        <dbReference type="ARBA" id="ARBA00022723"/>
    </source>
</evidence>
<dbReference type="GO" id="GO:0046872">
    <property type="term" value="F:metal ion binding"/>
    <property type="evidence" value="ECO:0007669"/>
    <property type="project" value="UniProtKB-KW"/>
</dbReference>
<accession>A0A2G8KNB5</accession>
<dbReference type="PANTHER" id="PTHR23080">
    <property type="entry name" value="THAP DOMAIN PROTEIN"/>
    <property type="match status" value="1"/>
</dbReference>
<dbReference type="OrthoDB" id="7782839at2759"/>
<dbReference type="Proteomes" id="UP000230750">
    <property type="component" value="Unassembled WGS sequence"/>
</dbReference>
<dbReference type="EMBL" id="MRZV01000462">
    <property type="protein sequence ID" value="PIK49502.1"/>
    <property type="molecule type" value="Genomic_DNA"/>
</dbReference>